<evidence type="ECO:0000256" key="1">
    <source>
        <dbReference type="SAM" id="SignalP"/>
    </source>
</evidence>
<keyword evidence="3" id="KW-1185">Reference proteome</keyword>
<dbReference type="OrthoDB" id="7211066at2"/>
<organism evidence="2 3">
    <name type="scientific">Phenylobacterium soli</name>
    <dbReference type="NCBI Taxonomy" id="2170551"/>
    <lineage>
        <taxon>Bacteria</taxon>
        <taxon>Pseudomonadati</taxon>
        <taxon>Pseudomonadota</taxon>
        <taxon>Alphaproteobacteria</taxon>
        <taxon>Caulobacterales</taxon>
        <taxon>Caulobacteraceae</taxon>
        <taxon>Phenylobacterium</taxon>
    </lineage>
</organism>
<comment type="caution">
    <text evidence="2">The sequence shown here is derived from an EMBL/GenBank/DDBJ whole genome shotgun (WGS) entry which is preliminary data.</text>
</comment>
<reference evidence="3" key="1">
    <citation type="submission" date="2018-05" db="EMBL/GenBank/DDBJ databases">
        <authorList>
            <person name="Li X."/>
        </authorList>
    </citation>
    <scope>NUCLEOTIDE SEQUENCE [LARGE SCALE GENOMIC DNA]</scope>
    <source>
        <strain evidence="3">LX32</strain>
    </source>
</reference>
<dbReference type="EMBL" id="QFYQ01000001">
    <property type="protein sequence ID" value="RAK54023.1"/>
    <property type="molecule type" value="Genomic_DNA"/>
</dbReference>
<name>A0A328AGN3_9CAUL</name>
<gene>
    <name evidence="2" type="ORF">DJ017_05535</name>
</gene>
<feature type="chain" id="PRO_5016463300" evidence="1">
    <location>
        <begin position="21"/>
        <end position="173"/>
    </location>
</feature>
<feature type="signal peptide" evidence="1">
    <location>
        <begin position="1"/>
        <end position="20"/>
    </location>
</feature>
<accession>A0A328AGN3</accession>
<sequence>MRPHLVLSSLLAVAALGACAAQPMARPGEDKGMGRAVQQPMRDLSLIRDAAPPVLTRAVAEPYDREQVKTCAQVTHELAELDTALGPDLKPGDKPGSGLSIGGLAADLVGGAIGLPFRGVVRHVTGAEQRDRALRAAVLAGMVRRGFLKGRLAEMTCEPPPAPTTTASANAGP</sequence>
<dbReference type="Proteomes" id="UP000249254">
    <property type="component" value="Unassembled WGS sequence"/>
</dbReference>
<evidence type="ECO:0000313" key="3">
    <source>
        <dbReference type="Proteomes" id="UP000249254"/>
    </source>
</evidence>
<dbReference type="AlphaFoldDB" id="A0A328AGN3"/>
<proteinExistence type="predicted"/>
<protein>
    <submittedName>
        <fullName evidence="2">Uncharacterized protein</fullName>
    </submittedName>
</protein>
<dbReference type="RefSeq" id="WP_111527774.1">
    <property type="nucleotide sequence ID" value="NZ_JBHRSG010000002.1"/>
</dbReference>
<evidence type="ECO:0000313" key="2">
    <source>
        <dbReference type="EMBL" id="RAK54023.1"/>
    </source>
</evidence>
<dbReference type="PROSITE" id="PS51257">
    <property type="entry name" value="PROKAR_LIPOPROTEIN"/>
    <property type="match status" value="1"/>
</dbReference>
<keyword evidence="1" id="KW-0732">Signal</keyword>